<evidence type="ECO:0000313" key="3">
    <source>
        <dbReference type="Proteomes" id="UP000011960"/>
    </source>
</evidence>
<dbReference type="InterPro" id="IPR011767">
    <property type="entry name" value="GLR_AS"/>
</dbReference>
<dbReference type="CDD" id="cd00570">
    <property type="entry name" value="GST_N_family"/>
    <property type="match status" value="1"/>
</dbReference>
<dbReference type="PROSITE" id="PS51354">
    <property type="entry name" value="GLUTAREDOXIN_2"/>
    <property type="match status" value="1"/>
</dbReference>
<dbReference type="EMBL" id="APAT01000022">
    <property type="protein sequence ID" value="EMP54733.1"/>
    <property type="molecule type" value="Genomic_DNA"/>
</dbReference>
<sequence>MLHVFKRLFGDSTDTTNSEDSGSVHQQGLTLYYTPTCPFCAKVQWALVKHDLDIDKKNLLTSSGARDELVRGGGKPTVPCLRIERNGEDHWLYESDDIVAYLQKEAQANPRHQS</sequence>
<dbReference type="PROSITE" id="PS50404">
    <property type="entry name" value="GST_NTER"/>
    <property type="match status" value="1"/>
</dbReference>
<dbReference type="InterPro" id="IPR004045">
    <property type="entry name" value="Glutathione_S-Trfase_N"/>
</dbReference>
<dbReference type="eggNOG" id="COG0695">
    <property type="taxonomic scope" value="Bacteria"/>
</dbReference>
<dbReference type="InterPro" id="IPR036249">
    <property type="entry name" value="Thioredoxin-like_sf"/>
</dbReference>
<accession>M7D1V3</accession>
<comment type="caution">
    <text evidence="2">The sequence shown here is derived from an EMBL/GenBank/DDBJ whole genome shotgun (WGS) entry which is preliminary data.</text>
</comment>
<organism evidence="2 3">
    <name type="scientific">Marinobacter santoriniensis NKSG1</name>
    <dbReference type="NCBI Taxonomy" id="1288826"/>
    <lineage>
        <taxon>Bacteria</taxon>
        <taxon>Pseudomonadati</taxon>
        <taxon>Pseudomonadota</taxon>
        <taxon>Gammaproteobacteria</taxon>
        <taxon>Pseudomonadales</taxon>
        <taxon>Marinobacteraceae</taxon>
        <taxon>Marinobacter</taxon>
    </lineage>
</organism>
<dbReference type="RefSeq" id="WP_008940232.1">
    <property type="nucleotide sequence ID" value="NZ_APAT01000022.1"/>
</dbReference>
<reference evidence="2 3" key="1">
    <citation type="journal article" date="2013" name="Genome Announc.">
        <title>Genome Sequence of Hydrothermal Arsenic-Respiring Bacterium Marinobacter santoriniensis NKSG1T.</title>
        <authorList>
            <person name="Handley K.M."/>
            <person name="Upton M."/>
            <person name="Beatson S.A."/>
            <person name="Hery M."/>
            <person name="Lloyd J.R."/>
        </authorList>
    </citation>
    <scope>NUCLEOTIDE SEQUENCE [LARGE SCALE GENOMIC DNA]</scope>
    <source>
        <strain evidence="2 3">NKSG1</strain>
    </source>
</reference>
<dbReference type="Pfam" id="PF13417">
    <property type="entry name" value="GST_N_3"/>
    <property type="match status" value="1"/>
</dbReference>
<evidence type="ECO:0000313" key="2">
    <source>
        <dbReference type="EMBL" id="EMP54733.1"/>
    </source>
</evidence>
<dbReference type="Proteomes" id="UP000011960">
    <property type="component" value="Unassembled WGS sequence"/>
</dbReference>
<evidence type="ECO:0000259" key="1">
    <source>
        <dbReference type="PROSITE" id="PS50404"/>
    </source>
</evidence>
<dbReference type="PATRIC" id="fig|1288826.3.peg.3087"/>
<dbReference type="OrthoDB" id="9793736at2"/>
<gene>
    <name evidence="2" type="ORF">MSNKSG1_15527</name>
</gene>
<proteinExistence type="predicted"/>
<dbReference type="PROSITE" id="PS00195">
    <property type="entry name" value="GLUTAREDOXIN_1"/>
    <property type="match status" value="1"/>
</dbReference>
<dbReference type="AlphaFoldDB" id="M7D1V3"/>
<keyword evidence="3" id="KW-1185">Reference proteome</keyword>
<dbReference type="SUPFAM" id="SSF52833">
    <property type="entry name" value="Thioredoxin-like"/>
    <property type="match status" value="1"/>
</dbReference>
<feature type="domain" description="GST N-terminal" evidence="1">
    <location>
        <begin position="27"/>
        <end position="110"/>
    </location>
</feature>
<protein>
    <submittedName>
        <fullName evidence="2">Glutaredoxin</fullName>
    </submittedName>
</protein>
<dbReference type="STRING" id="1288826.MSNKSG1_15527"/>
<name>M7D1V3_9GAMM</name>
<dbReference type="Gene3D" id="3.40.30.10">
    <property type="entry name" value="Glutaredoxin"/>
    <property type="match status" value="1"/>
</dbReference>